<reference evidence="2 3" key="1">
    <citation type="journal article" date="2019" name="Gigascience">
        <title>Whole-genome sequence of the oriental lung fluke Paragonimus westermani.</title>
        <authorList>
            <person name="Oey H."/>
            <person name="Zakrzewski M."/>
            <person name="Narain K."/>
            <person name="Devi K.R."/>
            <person name="Agatsuma T."/>
            <person name="Nawaratna S."/>
            <person name="Gobert G.N."/>
            <person name="Jones M.K."/>
            <person name="Ragan M.A."/>
            <person name="McManus D.P."/>
            <person name="Krause L."/>
        </authorList>
    </citation>
    <scope>NUCLEOTIDE SEQUENCE [LARGE SCALE GENOMIC DNA]</scope>
    <source>
        <strain evidence="2 3">IND2009</strain>
    </source>
</reference>
<gene>
    <name evidence="2" type="ORF">DEA37_0013301</name>
</gene>
<evidence type="ECO:0000313" key="3">
    <source>
        <dbReference type="Proteomes" id="UP000324629"/>
    </source>
</evidence>
<dbReference type="AlphaFoldDB" id="A0A5J4NWH7"/>
<feature type="compositionally biased region" description="Polar residues" evidence="1">
    <location>
        <begin position="99"/>
        <end position="114"/>
    </location>
</feature>
<evidence type="ECO:0000313" key="2">
    <source>
        <dbReference type="EMBL" id="KAA3679879.1"/>
    </source>
</evidence>
<proteinExistence type="predicted"/>
<protein>
    <submittedName>
        <fullName evidence="2">Uncharacterized protein</fullName>
    </submittedName>
</protein>
<dbReference type="EMBL" id="QNGE01000604">
    <property type="protein sequence ID" value="KAA3679879.1"/>
    <property type="molecule type" value="Genomic_DNA"/>
</dbReference>
<keyword evidence="3" id="KW-1185">Reference proteome</keyword>
<name>A0A5J4NWH7_9TREM</name>
<sequence>MDCTPLNMSSFSEPAQFVAYNCKYFTGAESLYNCCSSSARLQNKLLCCSQQLFKEIRNVNDLKITLAAYQIALENQFKRHREQSRQLSALLSYLPEKLSSGTPTCNPSTKCSQKPSDKTKLSKQNTEPNSNEIREYLLNCLCQKLKQLILTLRESPDCPMPARKSVDGNSFLSVSRRKCLRPQNVRSTKLKIAHRRFSSADELFTSQPSSSPLSSSGYFEPSEIETQMRLSKSLVDLRERGSGIDVYIQKNPPAQFAQHKTSLSDRYRRKRTVSFSFKLTGVYGVL</sequence>
<accession>A0A5J4NWH7</accession>
<comment type="caution">
    <text evidence="2">The sequence shown here is derived from an EMBL/GenBank/DDBJ whole genome shotgun (WGS) entry which is preliminary data.</text>
</comment>
<dbReference type="Proteomes" id="UP000324629">
    <property type="component" value="Unassembled WGS sequence"/>
</dbReference>
<organism evidence="2 3">
    <name type="scientific">Paragonimus westermani</name>
    <dbReference type="NCBI Taxonomy" id="34504"/>
    <lineage>
        <taxon>Eukaryota</taxon>
        <taxon>Metazoa</taxon>
        <taxon>Spiralia</taxon>
        <taxon>Lophotrochozoa</taxon>
        <taxon>Platyhelminthes</taxon>
        <taxon>Trematoda</taxon>
        <taxon>Digenea</taxon>
        <taxon>Plagiorchiida</taxon>
        <taxon>Troglotremata</taxon>
        <taxon>Troglotrematidae</taxon>
        <taxon>Paragonimus</taxon>
    </lineage>
</organism>
<evidence type="ECO:0000256" key="1">
    <source>
        <dbReference type="SAM" id="MobiDB-lite"/>
    </source>
</evidence>
<feature type="region of interest" description="Disordered" evidence="1">
    <location>
        <begin position="99"/>
        <end position="128"/>
    </location>
</feature>